<dbReference type="SUPFAM" id="SSF140990">
    <property type="entry name" value="FtsH protease domain-like"/>
    <property type="match status" value="1"/>
</dbReference>
<accession>A0A1M2VR92</accession>
<dbReference type="InterPro" id="IPR011546">
    <property type="entry name" value="Pept_M41_FtsH_extracell"/>
</dbReference>
<evidence type="ECO:0000256" key="4">
    <source>
        <dbReference type="ARBA" id="ARBA00010550"/>
    </source>
</evidence>
<dbReference type="GO" id="GO:0005745">
    <property type="term" value="C:m-AAA complex"/>
    <property type="evidence" value="ECO:0007669"/>
    <property type="project" value="TreeGrafter"/>
</dbReference>
<feature type="compositionally biased region" description="Polar residues" evidence="17">
    <location>
        <begin position="30"/>
        <end position="49"/>
    </location>
</feature>
<dbReference type="OrthoDB" id="1413014at2759"/>
<gene>
    <name evidence="19" type="ORF">TRAPUB_13426</name>
</gene>
<name>A0A1M2VR92_TRAPU</name>
<dbReference type="InterPro" id="IPR041569">
    <property type="entry name" value="AAA_lid_3"/>
</dbReference>
<dbReference type="FunFam" id="3.40.50.300:FF:000001">
    <property type="entry name" value="ATP-dependent zinc metalloprotease FtsH"/>
    <property type="match status" value="1"/>
</dbReference>
<comment type="cofactor">
    <cofactor evidence="1">
        <name>Zn(2+)</name>
        <dbReference type="ChEBI" id="CHEBI:29105"/>
    </cofactor>
</comment>
<dbReference type="GO" id="GO:0016887">
    <property type="term" value="F:ATP hydrolysis activity"/>
    <property type="evidence" value="ECO:0007669"/>
    <property type="project" value="InterPro"/>
</dbReference>
<dbReference type="Gene3D" id="3.40.1690.20">
    <property type="match status" value="1"/>
</dbReference>
<reference evidence="19 20" key="1">
    <citation type="submission" date="2016-10" db="EMBL/GenBank/DDBJ databases">
        <title>Genome sequence of the basidiomycete white-rot fungus Trametes pubescens.</title>
        <authorList>
            <person name="Makela M.R."/>
            <person name="Granchi Z."/>
            <person name="Peng M."/>
            <person name="De Vries R.P."/>
            <person name="Grigoriev I."/>
            <person name="Riley R."/>
            <person name="Hilden K."/>
        </authorList>
    </citation>
    <scope>NUCLEOTIDE SEQUENCE [LARGE SCALE GENOMIC DNA]</scope>
    <source>
        <strain evidence="19 20">FBCC735</strain>
    </source>
</reference>
<organism evidence="19 20">
    <name type="scientific">Trametes pubescens</name>
    <name type="common">White-rot fungus</name>
    <dbReference type="NCBI Taxonomy" id="154538"/>
    <lineage>
        <taxon>Eukaryota</taxon>
        <taxon>Fungi</taxon>
        <taxon>Dikarya</taxon>
        <taxon>Basidiomycota</taxon>
        <taxon>Agaricomycotina</taxon>
        <taxon>Agaricomycetes</taxon>
        <taxon>Polyporales</taxon>
        <taxon>Polyporaceae</taxon>
        <taxon>Trametes</taxon>
    </lineage>
</organism>
<keyword evidence="15" id="KW-0472">Membrane</keyword>
<dbReference type="GO" id="GO:0008270">
    <property type="term" value="F:zinc ion binding"/>
    <property type="evidence" value="ECO:0007669"/>
    <property type="project" value="InterPro"/>
</dbReference>
<dbReference type="Pfam" id="PF00004">
    <property type="entry name" value="AAA"/>
    <property type="match status" value="1"/>
</dbReference>
<feature type="compositionally biased region" description="Low complexity" evidence="17">
    <location>
        <begin position="778"/>
        <end position="791"/>
    </location>
</feature>
<dbReference type="SMART" id="SM00382">
    <property type="entry name" value="AAA"/>
    <property type="match status" value="1"/>
</dbReference>
<comment type="subcellular location">
    <subcellularLocation>
        <location evidence="2">Mitochondrion membrane</location>
        <topology evidence="2">Multi-pass membrane protein</topology>
    </subcellularLocation>
</comment>
<dbReference type="Pfam" id="PF17862">
    <property type="entry name" value="AAA_lid_3"/>
    <property type="match status" value="1"/>
</dbReference>
<evidence type="ECO:0000256" key="7">
    <source>
        <dbReference type="ARBA" id="ARBA00022723"/>
    </source>
</evidence>
<evidence type="ECO:0000256" key="12">
    <source>
        <dbReference type="ARBA" id="ARBA00022989"/>
    </source>
</evidence>
<evidence type="ECO:0000259" key="18">
    <source>
        <dbReference type="SMART" id="SM00382"/>
    </source>
</evidence>
<dbReference type="InterPro" id="IPR050928">
    <property type="entry name" value="ATP-dep_Zn_Metalloprotease"/>
</dbReference>
<feature type="region of interest" description="Disordered" evidence="17">
    <location>
        <begin position="91"/>
        <end position="136"/>
    </location>
</feature>
<evidence type="ECO:0000256" key="2">
    <source>
        <dbReference type="ARBA" id="ARBA00004225"/>
    </source>
</evidence>
<dbReference type="GO" id="GO:0030163">
    <property type="term" value="P:protein catabolic process"/>
    <property type="evidence" value="ECO:0007669"/>
    <property type="project" value="UniProtKB-ARBA"/>
</dbReference>
<dbReference type="InterPro" id="IPR000642">
    <property type="entry name" value="Peptidase_M41"/>
</dbReference>
<dbReference type="InterPro" id="IPR005936">
    <property type="entry name" value="FtsH"/>
</dbReference>
<evidence type="ECO:0000256" key="14">
    <source>
        <dbReference type="ARBA" id="ARBA00023128"/>
    </source>
</evidence>
<dbReference type="GO" id="GO:0005524">
    <property type="term" value="F:ATP binding"/>
    <property type="evidence" value="ECO:0007669"/>
    <property type="project" value="UniProtKB-KW"/>
</dbReference>
<evidence type="ECO:0000256" key="13">
    <source>
        <dbReference type="ARBA" id="ARBA00023049"/>
    </source>
</evidence>
<feature type="compositionally biased region" description="Low complexity" evidence="17">
    <location>
        <begin position="1"/>
        <end position="13"/>
    </location>
</feature>
<evidence type="ECO:0000256" key="11">
    <source>
        <dbReference type="ARBA" id="ARBA00022840"/>
    </source>
</evidence>
<feature type="region of interest" description="Disordered" evidence="17">
    <location>
        <begin position="1"/>
        <end position="79"/>
    </location>
</feature>
<evidence type="ECO:0000256" key="3">
    <source>
        <dbReference type="ARBA" id="ARBA00010044"/>
    </source>
</evidence>
<evidence type="ECO:0000256" key="17">
    <source>
        <dbReference type="SAM" id="MobiDB-lite"/>
    </source>
</evidence>
<dbReference type="NCBIfam" id="TIGR01241">
    <property type="entry name" value="FtsH_fam"/>
    <property type="match status" value="1"/>
</dbReference>
<evidence type="ECO:0000256" key="10">
    <source>
        <dbReference type="ARBA" id="ARBA00022833"/>
    </source>
</evidence>
<feature type="domain" description="AAA+ ATPase" evidence="18">
    <location>
        <begin position="338"/>
        <end position="478"/>
    </location>
</feature>
<dbReference type="Gene3D" id="1.10.8.60">
    <property type="match status" value="1"/>
</dbReference>
<dbReference type="InterPro" id="IPR003959">
    <property type="entry name" value="ATPase_AAA_core"/>
</dbReference>
<dbReference type="HAMAP" id="MF_01458">
    <property type="entry name" value="FtsH"/>
    <property type="match status" value="1"/>
</dbReference>
<comment type="similarity">
    <text evidence="3">In the C-terminal section; belongs to the peptidase M41 family.</text>
</comment>
<comment type="caution">
    <text evidence="19">The sequence shown here is derived from an EMBL/GenBank/DDBJ whole genome shotgun (WGS) entry which is preliminary data.</text>
</comment>
<dbReference type="Proteomes" id="UP000184267">
    <property type="component" value="Unassembled WGS sequence"/>
</dbReference>
<dbReference type="InterPro" id="IPR003593">
    <property type="entry name" value="AAA+_ATPase"/>
</dbReference>
<proteinExistence type="inferred from homology"/>
<keyword evidence="20" id="KW-1185">Reference proteome</keyword>
<keyword evidence="5" id="KW-0645">Protease</keyword>
<evidence type="ECO:0000313" key="19">
    <source>
        <dbReference type="EMBL" id="OJT10070.1"/>
    </source>
</evidence>
<dbReference type="GO" id="GO:0004176">
    <property type="term" value="F:ATP-dependent peptidase activity"/>
    <property type="evidence" value="ECO:0007669"/>
    <property type="project" value="InterPro"/>
</dbReference>
<dbReference type="SUPFAM" id="SSF52540">
    <property type="entry name" value="P-loop containing nucleoside triphosphate hydrolases"/>
    <property type="match status" value="1"/>
</dbReference>
<dbReference type="GO" id="GO:0004222">
    <property type="term" value="F:metalloendopeptidase activity"/>
    <property type="evidence" value="ECO:0007669"/>
    <property type="project" value="InterPro"/>
</dbReference>
<keyword evidence="7" id="KW-0479">Metal-binding</keyword>
<evidence type="ECO:0000256" key="6">
    <source>
        <dbReference type="ARBA" id="ARBA00022692"/>
    </source>
</evidence>
<keyword evidence="11" id="KW-0067">ATP-binding</keyword>
<dbReference type="CDD" id="cd19501">
    <property type="entry name" value="RecA-like_FtsH"/>
    <property type="match status" value="1"/>
</dbReference>
<sequence>MLSRSLRAAALSRPRAVPIFSAARLPRTYATPSDSKPTPDQKPPNNDSKSPAEGEKSAEGQNENKDVQAKEGEQKEEPLKGLEGFFQRYHQGKGEEPAPGAQEDGAKKQQGRQESSNNRRNKKQEAPPGAGNQFNPNQLALLATTAAIFFALSSSSYPSAREITWQEFRTAFLDKGLVDSLTVVNRTKVRVKLHSNATGTMYPAAAAGGEYFFSIGSVEAFERKLDEAQHELGIPSHERIPVYYHEEVSTFNYLLSFGPTLLFAGIMIYLSRRAGGASGGGGGIFSVGKSKARQFNNETDVRVRFADIAGMDEAKVEIMEFVSFLKDPTKYERLGAKIPRGAILSGPPGTGKTLIAKATAGEAGVPFYSVSGSEFVELFVGVGSSRVRDLFAMAKKNAPSIVFIDEIDAIGKSRGKGKGFGGNDEREQTLNQLLVEMDGFGTQEHVVVLAGTNRPDVLDSALMRPGRFDRHITIDRPDVVGRKGIFLVHLKPLRLSDTLPQRDKFAEKLAVLTPGFSGADVANVCNEAALHAARVGNDAITEDDFEAAIERVIVGLERKSKLLSPEEKKTVAYHEAGHAICGWFLEHADPLLKVSIIPRGVGALGYAKYLPPDRYLFSTPQMLDRICMTLGGRVSEEIFFGQENVTTGAQDDLQKITRIAFEAVANYGMNDIVGPVSYGGANATQESMVKPFSEKTAEMLDQEVRKMIVAAHKRTTELLTKHKADVEKVAKLLLEKEVINREDMIALLGPRPFAGRKDAMDKWLEENSQERSAPPPLEAANPAEANPVPAAKRIEDRDLHL</sequence>
<evidence type="ECO:0000256" key="8">
    <source>
        <dbReference type="ARBA" id="ARBA00022741"/>
    </source>
</evidence>
<comment type="catalytic activity">
    <reaction evidence="16">
        <text>ATP + H2O = ADP + phosphate + H(+)</text>
        <dbReference type="Rhea" id="RHEA:13065"/>
        <dbReference type="ChEBI" id="CHEBI:15377"/>
        <dbReference type="ChEBI" id="CHEBI:15378"/>
        <dbReference type="ChEBI" id="CHEBI:30616"/>
        <dbReference type="ChEBI" id="CHEBI:43474"/>
        <dbReference type="ChEBI" id="CHEBI:456216"/>
    </reaction>
    <physiologicalReaction direction="left-to-right" evidence="16">
        <dbReference type="Rhea" id="RHEA:13066"/>
    </physiologicalReaction>
</comment>
<dbReference type="PANTHER" id="PTHR43655">
    <property type="entry name" value="ATP-DEPENDENT PROTEASE"/>
    <property type="match status" value="1"/>
</dbReference>
<dbReference type="FunFam" id="3.40.1690.20:FF:000003">
    <property type="entry name" value="Mitochondrial inner membrane AAA protease Yta12, putative"/>
    <property type="match status" value="1"/>
</dbReference>
<dbReference type="FunFam" id="1.10.8.60:FF:000019">
    <property type="entry name" value="AFG3-like AAA ATPase 2"/>
    <property type="match status" value="1"/>
</dbReference>
<keyword evidence="14" id="KW-0496">Mitochondrion</keyword>
<dbReference type="PANTHER" id="PTHR43655:SF2">
    <property type="entry name" value="AFG3 LIKE MATRIX AAA PEPTIDASE SUBUNIT 2, ISOFORM A"/>
    <property type="match status" value="1"/>
</dbReference>
<comment type="similarity">
    <text evidence="4">In the N-terminal section; belongs to the AAA ATPase family.</text>
</comment>
<dbReference type="Pfam" id="PF06480">
    <property type="entry name" value="FtsH_ext"/>
    <property type="match status" value="1"/>
</dbReference>
<evidence type="ECO:0000256" key="16">
    <source>
        <dbReference type="ARBA" id="ARBA00048778"/>
    </source>
</evidence>
<dbReference type="EMBL" id="MNAD01000820">
    <property type="protein sequence ID" value="OJT10070.1"/>
    <property type="molecule type" value="Genomic_DNA"/>
</dbReference>
<dbReference type="InterPro" id="IPR027417">
    <property type="entry name" value="P-loop_NTPase"/>
</dbReference>
<evidence type="ECO:0000256" key="9">
    <source>
        <dbReference type="ARBA" id="ARBA00022801"/>
    </source>
</evidence>
<keyword evidence="12" id="KW-1133">Transmembrane helix</keyword>
<feature type="region of interest" description="Disordered" evidence="17">
    <location>
        <begin position="761"/>
        <end position="801"/>
    </location>
</feature>
<keyword evidence="9" id="KW-0378">Hydrolase</keyword>
<evidence type="ECO:0000256" key="5">
    <source>
        <dbReference type="ARBA" id="ARBA00022670"/>
    </source>
</evidence>
<keyword evidence="10" id="KW-0862">Zinc</keyword>
<dbReference type="GO" id="GO:0034982">
    <property type="term" value="P:mitochondrial protein processing"/>
    <property type="evidence" value="ECO:0007669"/>
    <property type="project" value="TreeGrafter"/>
</dbReference>
<feature type="compositionally biased region" description="Basic and acidic residues" evidence="17">
    <location>
        <begin position="792"/>
        <end position="801"/>
    </location>
</feature>
<dbReference type="Gene3D" id="1.20.58.760">
    <property type="entry name" value="Peptidase M41"/>
    <property type="match status" value="1"/>
</dbReference>
<dbReference type="FunFam" id="1.20.58.760:FF:000003">
    <property type="entry name" value="AFG3-like AAA ATPase 2"/>
    <property type="match status" value="1"/>
</dbReference>
<evidence type="ECO:0000313" key="20">
    <source>
        <dbReference type="Proteomes" id="UP000184267"/>
    </source>
</evidence>
<dbReference type="AlphaFoldDB" id="A0A1M2VR92"/>
<dbReference type="PROSITE" id="PS00674">
    <property type="entry name" value="AAA"/>
    <property type="match status" value="1"/>
</dbReference>
<keyword evidence="8" id="KW-0547">Nucleotide-binding</keyword>
<keyword evidence="6" id="KW-0812">Transmembrane</keyword>
<evidence type="ECO:0000256" key="1">
    <source>
        <dbReference type="ARBA" id="ARBA00001947"/>
    </source>
</evidence>
<dbReference type="Gene3D" id="3.40.50.300">
    <property type="entry name" value="P-loop containing nucleotide triphosphate hydrolases"/>
    <property type="match status" value="1"/>
</dbReference>
<dbReference type="OMA" id="ARQKGNF"/>
<protein>
    <submittedName>
        <fullName evidence="19">Mitochondrial respiratory chain complexes assembly protein YTA12</fullName>
    </submittedName>
</protein>
<evidence type="ECO:0000256" key="15">
    <source>
        <dbReference type="ARBA" id="ARBA00023136"/>
    </source>
</evidence>
<dbReference type="InterPro" id="IPR003960">
    <property type="entry name" value="ATPase_AAA_CS"/>
</dbReference>
<dbReference type="InterPro" id="IPR037219">
    <property type="entry name" value="Peptidase_M41-like"/>
</dbReference>
<keyword evidence="13" id="KW-0482">Metalloprotease</keyword>
<feature type="compositionally biased region" description="Basic and acidic residues" evidence="17">
    <location>
        <begin position="50"/>
        <end position="79"/>
    </location>
</feature>
<dbReference type="Pfam" id="PF01434">
    <property type="entry name" value="Peptidase_M41"/>
    <property type="match status" value="1"/>
</dbReference>
<dbReference type="STRING" id="154538.A0A1M2VR92"/>